<dbReference type="Proteomes" id="UP001055115">
    <property type="component" value="Unassembled WGS sequence"/>
</dbReference>
<dbReference type="EMBL" id="BQXU01000006">
    <property type="protein sequence ID" value="GKT43041.1"/>
    <property type="molecule type" value="Genomic_DNA"/>
</dbReference>
<keyword evidence="2" id="KW-1185">Reference proteome</keyword>
<sequence length="103" mass="11177">MGPSVKLASKPTPPDYEGSALEKVYNVMAASFTEGFPADGDHLKAAQVTYEVVMGTAVGQGREAEGMLPLGRDMAKRVYDVVEVWQKTMKVFGDTCNSVFLEK</sequence>
<dbReference type="RefSeq" id="XP_049125391.1">
    <property type="nucleotide sequence ID" value="XM_049269434.1"/>
</dbReference>
<accession>A0AA37P572</accession>
<comment type="caution">
    <text evidence="1">The sequence shown here is derived from an EMBL/GenBank/DDBJ whole genome shotgun (WGS) entry which is preliminary data.</text>
</comment>
<proteinExistence type="predicted"/>
<dbReference type="AlphaFoldDB" id="A0AA37P572"/>
<evidence type="ECO:0000313" key="1">
    <source>
        <dbReference type="EMBL" id="GKT43041.1"/>
    </source>
</evidence>
<organism evidence="1 2">
    <name type="scientific">Colletotrichum spaethianum</name>
    <dbReference type="NCBI Taxonomy" id="700344"/>
    <lineage>
        <taxon>Eukaryota</taxon>
        <taxon>Fungi</taxon>
        <taxon>Dikarya</taxon>
        <taxon>Ascomycota</taxon>
        <taxon>Pezizomycotina</taxon>
        <taxon>Sordariomycetes</taxon>
        <taxon>Hypocreomycetidae</taxon>
        <taxon>Glomerellales</taxon>
        <taxon>Glomerellaceae</taxon>
        <taxon>Colletotrichum</taxon>
        <taxon>Colletotrichum spaethianum species complex</taxon>
    </lineage>
</organism>
<name>A0AA37P572_9PEZI</name>
<gene>
    <name evidence="1" type="ORF">ColSpa_03222</name>
</gene>
<dbReference type="GeneID" id="73324024"/>
<protein>
    <submittedName>
        <fullName evidence="1">Uncharacterized protein</fullName>
    </submittedName>
</protein>
<reference evidence="1 2" key="1">
    <citation type="submission" date="2022-03" db="EMBL/GenBank/DDBJ databases">
        <title>Genome data of Colletotrichum spp.</title>
        <authorList>
            <person name="Utami Y.D."/>
            <person name="Hiruma K."/>
        </authorList>
    </citation>
    <scope>NUCLEOTIDE SEQUENCE [LARGE SCALE GENOMIC DNA]</scope>
    <source>
        <strain evidence="1 2">MAFF 239500</strain>
    </source>
</reference>
<evidence type="ECO:0000313" key="2">
    <source>
        <dbReference type="Proteomes" id="UP001055115"/>
    </source>
</evidence>